<evidence type="ECO:0000256" key="1">
    <source>
        <dbReference type="SAM" id="MobiDB-lite"/>
    </source>
</evidence>
<organism evidence="3 4">
    <name type="scientific">Coccomyxa viridis</name>
    <dbReference type="NCBI Taxonomy" id="1274662"/>
    <lineage>
        <taxon>Eukaryota</taxon>
        <taxon>Viridiplantae</taxon>
        <taxon>Chlorophyta</taxon>
        <taxon>core chlorophytes</taxon>
        <taxon>Trebouxiophyceae</taxon>
        <taxon>Trebouxiophyceae incertae sedis</taxon>
        <taxon>Coccomyxaceae</taxon>
        <taxon>Coccomyxa</taxon>
    </lineage>
</organism>
<sequence length="219" mass="24858">MLLVQPVLVPSANPLGLKGPSRSRWSMQPRCRLIGFTLRATAIGERTTVDGLAERNEDITGAVEGDERGQLDESKSALLPEEGEKQRANPLKGRKRPAEGVASVEASKMSNRGPHTEETKEKMRQAHLNKRHTLVTRIKISKSRSGQRHSEETRRKMSIARKQYWENWHQEKMRLQPTEPRKAAGDPESNSVEEPQVKVPRPKRKAWYRQGNESKAAEE</sequence>
<dbReference type="SMART" id="SM00496">
    <property type="entry name" value="IENR2"/>
    <property type="match status" value="3"/>
</dbReference>
<dbReference type="Proteomes" id="UP001497392">
    <property type="component" value="Unassembled WGS sequence"/>
</dbReference>
<feature type="region of interest" description="Disordered" evidence="1">
    <location>
        <begin position="170"/>
        <end position="219"/>
    </location>
</feature>
<dbReference type="Pfam" id="PF07460">
    <property type="entry name" value="NUMOD3"/>
    <property type="match status" value="2"/>
</dbReference>
<feature type="compositionally biased region" description="Basic and acidic residues" evidence="1">
    <location>
        <begin position="170"/>
        <end position="185"/>
    </location>
</feature>
<feature type="domain" description="Nuclease associated modular" evidence="2">
    <location>
        <begin position="145"/>
        <end position="161"/>
    </location>
</feature>
<feature type="compositionally biased region" description="Basic and acidic residues" evidence="1">
    <location>
        <begin position="114"/>
        <end position="124"/>
    </location>
</feature>
<dbReference type="EMBL" id="CAXHTA020000017">
    <property type="protein sequence ID" value="CAL5227163.1"/>
    <property type="molecule type" value="Genomic_DNA"/>
</dbReference>
<dbReference type="SUPFAM" id="SSF64496">
    <property type="entry name" value="DNA-binding domain of intron-encoded endonucleases"/>
    <property type="match status" value="1"/>
</dbReference>
<feature type="compositionally biased region" description="Basic and acidic residues" evidence="1">
    <location>
        <begin position="65"/>
        <end position="75"/>
    </location>
</feature>
<gene>
    <name evidence="3" type="primary">g10077</name>
    <name evidence="3" type="ORF">VP750_LOCUS9069</name>
</gene>
<evidence type="ECO:0000313" key="4">
    <source>
        <dbReference type="Proteomes" id="UP001497392"/>
    </source>
</evidence>
<comment type="caution">
    <text evidence="3">The sequence shown here is derived from an EMBL/GenBank/DDBJ whole genome shotgun (WGS) entry which is preliminary data.</text>
</comment>
<dbReference type="InterPro" id="IPR003611">
    <property type="entry name" value="NUMOD3"/>
</dbReference>
<feature type="region of interest" description="Disordered" evidence="1">
    <location>
        <begin position="53"/>
        <end position="130"/>
    </location>
</feature>
<name>A0ABP1G942_9CHLO</name>
<evidence type="ECO:0000313" key="3">
    <source>
        <dbReference type="EMBL" id="CAL5227163.1"/>
    </source>
</evidence>
<accession>A0ABP1G942</accession>
<proteinExistence type="predicted"/>
<feature type="domain" description="Nuclease associated modular" evidence="2">
    <location>
        <begin position="128"/>
        <end position="144"/>
    </location>
</feature>
<evidence type="ECO:0000259" key="2">
    <source>
        <dbReference type="SMART" id="SM00496"/>
    </source>
</evidence>
<feature type="domain" description="Nuclease associated modular" evidence="2">
    <location>
        <begin position="111"/>
        <end position="127"/>
    </location>
</feature>
<keyword evidence="4" id="KW-1185">Reference proteome</keyword>
<reference evidence="3 4" key="1">
    <citation type="submission" date="2024-06" db="EMBL/GenBank/DDBJ databases">
        <authorList>
            <person name="Kraege A."/>
            <person name="Thomma B."/>
        </authorList>
    </citation>
    <scope>NUCLEOTIDE SEQUENCE [LARGE SCALE GENOMIC DNA]</scope>
</reference>
<protein>
    <submittedName>
        <fullName evidence="3">G10077 protein</fullName>
    </submittedName>
</protein>